<organism evidence="5 6">
    <name type="scientific">Vanilla planifolia</name>
    <name type="common">Vanilla</name>
    <dbReference type="NCBI Taxonomy" id="51239"/>
    <lineage>
        <taxon>Eukaryota</taxon>
        <taxon>Viridiplantae</taxon>
        <taxon>Streptophyta</taxon>
        <taxon>Embryophyta</taxon>
        <taxon>Tracheophyta</taxon>
        <taxon>Spermatophyta</taxon>
        <taxon>Magnoliopsida</taxon>
        <taxon>Liliopsida</taxon>
        <taxon>Asparagales</taxon>
        <taxon>Orchidaceae</taxon>
        <taxon>Vanilloideae</taxon>
        <taxon>Vanilleae</taxon>
        <taxon>Vanilla</taxon>
    </lineage>
</organism>
<dbReference type="OrthoDB" id="42638at2759"/>
<feature type="chain" id="PRO_5032691045" description="Sialate O-acetylesterase domain-containing protein" evidence="3">
    <location>
        <begin position="17"/>
        <end position="415"/>
    </location>
</feature>
<dbReference type="Proteomes" id="UP000639772">
    <property type="component" value="Chromosome 7"/>
</dbReference>
<dbReference type="GO" id="GO:0016787">
    <property type="term" value="F:hydrolase activity"/>
    <property type="evidence" value="ECO:0007669"/>
    <property type="project" value="UniProtKB-KW"/>
</dbReference>
<dbReference type="AlphaFoldDB" id="A0A835UUI8"/>
<comment type="caution">
    <text evidence="5">The sequence shown here is derived from an EMBL/GenBank/DDBJ whole genome shotgun (WGS) entry which is preliminary data.</text>
</comment>
<evidence type="ECO:0000313" key="5">
    <source>
        <dbReference type="EMBL" id="KAG0474488.1"/>
    </source>
</evidence>
<feature type="compositionally biased region" description="Polar residues" evidence="2">
    <location>
        <begin position="320"/>
        <end position="333"/>
    </location>
</feature>
<dbReference type="EMBL" id="JADCNM010000007">
    <property type="protein sequence ID" value="KAG0474488.1"/>
    <property type="molecule type" value="Genomic_DNA"/>
</dbReference>
<accession>A0A835UUI8</accession>
<dbReference type="SUPFAM" id="SSF52266">
    <property type="entry name" value="SGNH hydrolase"/>
    <property type="match status" value="1"/>
</dbReference>
<dbReference type="Pfam" id="PF03629">
    <property type="entry name" value="SASA"/>
    <property type="match status" value="1"/>
</dbReference>
<dbReference type="Gene3D" id="3.40.50.1110">
    <property type="entry name" value="SGNH hydrolase"/>
    <property type="match status" value="1"/>
</dbReference>
<dbReference type="InterPro" id="IPR052940">
    <property type="entry name" value="Carb_Esterase_6"/>
</dbReference>
<dbReference type="InterPro" id="IPR005181">
    <property type="entry name" value="SASA"/>
</dbReference>
<sequence>MLPLIDFLHLLPLVSAAVVAGHNPIKLVFVLAGQSNMSGRGGVSDSRWDHVVPPECRRSPTILRFSAALKWQMAREPLHADIDFRKTCGVGPGMPFAHSIVAASAVAVPLGLVPCAVGGTRIREWAKGTSLYKNLVLRARVAAASAGGRVAAMLWYQGESDTVTEKDAEAYGHRFVTLISHLRADLRDPDLLVIQVALASGEGNYTEIVRDAQKRIRLHNVLCVDAKSLPLEADNLHLTTRAQLIDGTSITSLYRIKLLIVSTNVRSLHMETTKETFSFEVKHPQDLSFKVGHIIDILTVKVNALNKATRLEVLVRSGAPNGSSADLRQSARSRASGRDQKDTKKVLKQALPAAAPHPRSPTLFLPAARCQIAKPDAKKSSHFHADHVTSADPCLLSLSPPPIPLFNSNQRKPDG</sequence>
<dbReference type="PANTHER" id="PTHR31988">
    <property type="entry name" value="ESTERASE, PUTATIVE (DUF303)-RELATED"/>
    <property type="match status" value="1"/>
</dbReference>
<dbReference type="PANTHER" id="PTHR31988:SF15">
    <property type="entry name" value="ESTERASE, PUTATIVE (DUF303)-RELATED"/>
    <property type="match status" value="1"/>
</dbReference>
<protein>
    <recommendedName>
        <fullName evidence="4">Sialate O-acetylesterase domain-containing protein</fullName>
    </recommendedName>
</protein>
<evidence type="ECO:0000256" key="1">
    <source>
        <dbReference type="ARBA" id="ARBA00022801"/>
    </source>
</evidence>
<gene>
    <name evidence="5" type="ORF">HPP92_014174</name>
</gene>
<evidence type="ECO:0000313" key="6">
    <source>
        <dbReference type="Proteomes" id="UP000639772"/>
    </source>
</evidence>
<keyword evidence="3" id="KW-0732">Signal</keyword>
<name>A0A835UUI8_VANPL</name>
<dbReference type="InterPro" id="IPR036514">
    <property type="entry name" value="SGNH_hydro_sf"/>
</dbReference>
<evidence type="ECO:0000256" key="2">
    <source>
        <dbReference type="SAM" id="MobiDB-lite"/>
    </source>
</evidence>
<feature type="region of interest" description="Disordered" evidence="2">
    <location>
        <begin position="319"/>
        <end position="345"/>
    </location>
</feature>
<reference evidence="5 6" key="1">
    <citation type="journal article" date="2020" name="Nat. Food">
        <title>A phased Vanilla planifolia genome enables genetic improvement of flavour and production.</title>
        <authorList>
            <person name="Hasing T."/>
            <person name="Tang H."/>
            <person name="Brym M."/>
            <person name="Khazi F."/>
            <person name="Huang T."/>
            <person name="Chambers A.H."/>
        </authorList>
    </citation>
    <scope>NUCLEOTIDE SEQUENCE [LARGE SCALE GENOMIC DNA]</scope>
    <source>
        <tissue evidence="5">Leaf</tissue>
    </source>
</reference>
<evidence type="ECO:0000256" key="3">
    <source>
        <dbReference type="SAM" id="SignalP"/>
    </source>
</evidence>
<feature type="domain" description="Sialate O-acetylesterase" evidence="4">
    <location>
        <begin position="27"/>
        <end position="248"/>
    </location>
</feature>
<feature type="signal peptide" evidence="3">
    <location>
        <begin position="1"/>
        <end position="16"/>
    </location>
</feature>
<feature type="compositionally biased region" description="Basic and acidic residues" evidence="2">
    <location>
        <begin position="336"/>
        <end position="345"/>
    </location>
</feature>
<proteinExistence type="predicted"/>
<keyword evidence="1" id="KW-0378">Hydrolase</keyword>
<evidence type="ECO:0000259" key="4">
    <source>
        <dbReference type="Pfam" id="PF03629"/>
    </source>
</evidence>